<feature type="transmembrane region" description="Helical" evidence="1">
    <location>
        <begin position="121"/>
        <end position="143"/>
    </location>
</feature>
<evidence type="ECO:0000313" key="3">
    <source>
        <dbReference type="Proteomes" id="UP000060071"/>
    </source>
</evidence>
<feature type="transmembrane region" description="Helical" evidence="1">
    <location>
        <begin position="41"/>
        <end position="62"/>
    </location>
</feature>
<proteinExistence type="predicted"/>
<dbReference type="Proteomes" id="UP000060071">
    <property type="component" value="Chromosome"/>
</dbReference>
<keyword evidence="1" id="KW-0472">Membrane</keyword>
<feature type="transmembrane region" description="Helical" evidence="1">
    <location>
        <begin position="95"/>
        <end position="115"/>
    </location>
</feature>
<name>A0ABN4K7I3_9DEIO</name>
<evidence type="ECO:0000256" key="1">
    <source>
        <dbReference type="SAM" id="Phobius"/>
    </source>
</evidence>
<sequence>MTPDEWITGMQNEASSVNDREWAMETTQAARRFGWRGAGEAAAVFAALGVGMVLLGQFLWRYDAPDALWVGVMLLTGVAGSLLGARLVAALEAGAGALAFLPGAWLGVLGLQALLGDAAPFTPIVGVADADGAVLAVIAACAAGTTQRVITRRALLTA</sequence>
<keyword evidence="1" id="KW-0812">Transmembrane</keyword>
<keyword evidence="1" id="KW-1133">Transmembrane helix</keyword>
<reference evidence="2 3" key="1">
    <citation type="submission" date="2015-12" db="EMBL/GenBank/DDBJ databases">
        <authorList>
            <person name="Kim M.K."/>
            <person name="Srinivasan S."/>
            <person name="Lee J.-J."/>
            <person name="Kim K."/>
        </authorList>
    </citation>
    <scope>NUCLEOTIDE SEQUENCE [LARGE SCALE GENOMIC DNA]</scope>
    <source>
        <strain evidence="2 3">BM2</strain>
    </source>
</reference>
<organism evidence="2 3">
    <name type="scientific">Deinococcus actinosclerus</name>
    <dbReference type="NCBI Taxonomy" id="1768108"/>
    <lineage>
        <taxon>Bacteria</taxon>
        <taxon>Thermotogati</taxon>
        <taxon>Deinococcota</taxon>
        <taxon>Deinococci</taxon>
        <taxon>Deinococcales</taxon>
        <taxon>Deinococcaceae</taxon>
        <taxon>Deinococcus</taxon>
    </lineage>
</organism>
<keyword evidence="3" id="KW-1185">Reference proteome</keyword>
<dbReference type="EMBL" id="CP013910">
    <property type="protein sequence ID" value="ALW88887.1"/>
    <property type="molecule type" value="Genomic_DNA"/>
</dbReference>
<accession>A0ABN4K7I3</accession>
<evidence type="ECO:0000313" key="2">
    <source>
        <dbReference type="EMBL" id="ALW88887.1"/>
    </source>
</evidence>
<gene>
    <name evidence="2" type="ORF">AUC44_08285</name>
</gene>
<feature type="transmembrane region" description="Helical" evidence="1">
    <location>
        <begin position="68"/>
        <end position="88"/>
    </location>
</feature>
<protein>
    <submittedName>
        <fullName evidence="2">Uncharacterized protein</fullName>
    </submittedName>
</protein>